<keyword evidence="3" id="KW-1185">Reference proteome</keyword>
<evidence type="ECO:0000313" key="2">
    <source>
        <dbReference type="EMBL" id="RVT83603.1"/>
    </source>
</evidence>
<sequence length="231" mass="23803">MNRVRSAAALALAGALSAWTPTAMAGAPMATEDADVLAPSECEWESTANRTTVSGFSVRTLATKAGCGLVPGTQLAFGLARTTAEGESANGLGLTGKTALIPRRDGGFGLTLAYGFAWAKEPGDSLRYAATTVTLVASQGVGDWTFHGNLGVTRFRAEGDSRSTWALGAEYALSPAVSALVETYGSEGNGSAWGAGLRWAASQSWSFGLMASQTQRSPKAKDVLLSAKLAF</sequence>
<dbReference type="AlphaFoldDB" id="A0A437LE20"/>
<dbReference type="Gene3D" id="2.40.160.10">
    <property type="entry name" value="Porin"/>
    <property type="match status" value="1"/>
</dbReference>
<dbReference type="EMBL" id="SACM01000004">
    <property type="protein sequence ID" value="RVT83603.1"/>
    <property type="molecule type" value="Genomic_DNA"/>
</dbReference>
<organism evidence="2 3">
    <name type="scientific">Inhella crocodyli</name>
    <dbReference type="NCBI Taxonomy" id="2499851"/>
    <lineage>
        <taxon>Bacteria</taxon>
        <taxon>Pseudomonadati</taxon>
        <taxon>Pseudomonadota</taxon>
        <taxon>Betaproteobacteria</taxon>
        <taxon>Burkholderiales</taxon>
        <taxon>Sphaerotilaceae</taxon>
        <taxon>Inhella</taxon>
    </lineage>
</organism>
<name>A0A437LE20_9BURK</name>
<evidence type="ECO:0000256" key="1">
    <source>
        <dbReference type="SAM" id="SignalP"/>
    </source>
</evidence>
<proteinExistence type="predicted"/>
<protein>
    <recommendedName>
        <fullName evidence="4">Porin</fullName>
    </recommendedName>
</protein>
<dbReference type="Proteomes" id="UP000288587">
    <property type="component" value="Unassembled WGS sequence"/>
</dbReference>
<reference evidence="2 3" key="1">
    <citation type="submission" date="2019-01" db="EMBL/GenBank/DDBJ databases">
        <authorList>
            <person name="Chen W.-M."/>
        </authorList>
    </citation>
    <scope>NUCLEOTIDE SEQUENCE [LARGE SCALE GENOMIC DNA]</scope>
    <source>
        <strain evidence="2 3">CCP-18</strain>
    </source>
</reference>
<feature type="chain" id="PRO_5019233971" description="Porin" evidence="1">
    <location>
        <begin position="26"/>
        <end position="231"/>
    </location>
</feature>
<dbReference type="RefSeq" id="WP_127683567.1">
    <property type="nucleotide sequence ID" value="NZ_SACM01000004.1"/>
</dbReference>
<feature type="signal peptide" evidence="1">
    <location>
        <begin position="1"/>
        <end position="25"/>
    </location>
</feature>
<dbReference type="OrthoDB" id="8526647at2"/>
<evidence type="ECO:0008006" key="4">
    <source>
        <dbReference type="Google" id="ProtNLM"/>
    </source>
</evidence>
<comment type="caution">
    <text evidence="2">The sequence shown here is derived from an EMBL/GenBank/DDBJ whole genome shotgun (WGS) entry which is preliminary data.</text>
</comment>
<gene>
    <name evidence="2" type="ORF">EOD73_13560</name>
</gene>
<evidence type="ECO:0000313" key="3">
    <source>
        <dbReference type="Proteomes" id="UP000288587"/>
    </source>
</evidence>
<dbReference type="SUPFAM" id="SSF56935">
    <property type="entry name" value="Porins"/>
    <property type="match status" value="1"/>
</dbReference>
<keyword evidence="1" id="KW-0732">Signal</keyword>
<dbReference type="InterPro" id="IPR023614">
    <property type="entry name" value="Porin_dom_sf"/>
</dbReference>
<accession>A0A437LE20</accession>